<dbReference type="Proteomes" id="UP001042704">
    <property type="component" value="Chromosome"/>
</dbReference>
<keyword evidence="10" id="KW-0808">Transferase</keyword>
<reference evidence="10" key="1">
    <citation type="journal article" date="2001" name="Int. J. Syst. Evol. Microbiol.">
        <title>Methanofollis aquaemaris sp. nov., a methanogen isolated from an aquaculture fish pond.</title>
        <authorList>
            <person name="Lai M.C."/>
            <person name="Chen S.C."/>
        </authorList>
    </citation>
    <scope>NUCLEOTIDE SEQUENCE</scope>
    <source>
        <strain evidence="10">N2F9704</strain>
    </source>
</reference>
<dbReference type="GO" id="GO:0000156">
    <property type="term" value="F:phosphorelay response regulator activity"/>
    <property type="evidence" value="ECO:0007669"/>
    <property type="project" value="InterPro"/>
</dbReference>
<keyword evidence="2 5" id="KW-0145">Chemotaxis</keyword>
<dbReference type="EC" id="3.5.1.44" evidence="5"/>
<dbReference type="GO" id="GO:0008984">
    <property type="term" value="F:protein-glutamate methylesterase activity"/>
    <property type="evidence" value="ECO:0007669"/>
    <property type="project" value="UniProtKB-UniRule"/>
</dbReference>
<dbReference type="CDD" id="cd17541">
    <property type="entry name" value="REC_CheB-like"/>
    <property type="match status" value="1"/>
</dbReference>
<evidence type="ECO:0000256" key="7">
    <source>
        <dbReference type="PROSITE-ProRule" id="PRU00169"/>
    </source>
</evidence>
<evidence type="ECO:0000313" key="11">
    <source>
        <dbReference type="Proteomes" id="UP001042704"/>
    </source>
</evidence>
<reference evidence="10" key="2">
    <citation type="submission" date="2019-02" db="EMBL/GenBank/DDBJ databases">
        <authorList>
            <person name="Chen S.-C."/>
            <person name="Chien H.-H."/>
            <person name="Lai M.-C."/>
        </authorList>
    </citation>
    <scope>NUCLEOTIDE SEQUENCE</scope>
    <source>
        <strain evidence="10">N2F9704</strain>
    </source>
</reference>
<dbReference type="GO" id="GO:0008168">
    <property type="term" value="F:methyltransferase activity"/>
    <property type="evidence" value="ECO:0007669"/>
    <property type="project" value="UniProtKB-KW"/>
</dbReference>
<accession>A0A8A3S1D6</accession>
<dbReference type="PANTHER" id="PTHR42872">
    <property type="entry name" value="PROTEIN-GLUTAMATE METHYLESTERASE/PROTEIN-GLUTAMINE GLUTAMINASE"/>
    <property type="match status" value="1"/>
</dbReference>
<dbReference type="GO" id="GO:0005737">
    <property type="term" value="C:cytoplasm"/>
    <property type="evidence" value="ECO:0007669"/>
    <property type="project" value="UniProtKB-SubCell"/>
</dbReference>
<evidence type="ECO:0000256" key="2">
    <source>
        <dbReference type="ARBA" id="ARBA00022500"/>
    </source>
</evidence>
<evidence type="ECO:0000259" key="8">
    <source>
        <dbReference type="PROSITE" id="PS50110"/>
    </source>
</evidence>
<feature type="active site" evidence="5 6">
    <location>
        <position position="180"/>
    </location>
</feature>
<dbReference type="EMBL" id="CP036172">
    <property type="protein sequence ID" value="QSZ66287.1"/>
    <property type="molecule type" value="Genomic_DNA"/>
</dbReference>
<dbReference type="GO" id="GO:0050568">
    <property type="term" value="F:protein-glutamine glutaminase activity"/>
    <property type="evidence" value="ECO:0007669"/>
    <property type="project" value="UniProtKB-UniRule"/>
</dbReference>
<keyword evidence="11" id="KW-1185">Reference proteome</keyword>
<dbReference type="Pfam" id="PF01339">
    <property type="entry name" value="CheB_methylest"/>
    <property type="match status" value="1"/>
</dbReference>
<comment type="catalytic activity">
    <reaction evidence="5">
        <text>L-glutaminyl-[protein] + H2O = L-glutamyl-[protein] + NH4(+)</text>
        <dbReference type="Rhea" id="RHEA:16441"/>
        <dbReference type="Rhea" id="RHEA-COMP:10207"/>
        <dbReference type="Rhea" id="RHEA-COMP:10208"/>
        <dbReference type="ChEBI" id="CHEBI:15377"/>
        <dbReference type="ChEBI" id="CHEBI:28938"/>
        <dbReference type="ChEBI" id="CHEBI:29973"/>
        <dbReference type="ChEBI" id="CHEBI:30011"/>
        <dbReference type="EC" id="3.5.1.44"/>
    </reaction>
</comment>
<dbReference type="SMART" id="SM00448">
    <property type="entry name" value="REC"/>
    <property type="match status" value="1"/>
</dbReference>
<comment type="PTM">
    <text evidence="5">Phosphorylated by CheA. Phosphorylation of the N-terminal regulatory domain activates the methylesterase activity.</text>
</comment>
<keyword evidence="3 5" id="KW-0378">Hydrolase</keyword>
<dbReference type="Gene3D" id="3.40.50.2300">
    <property type="match status" value="1"/>
</dbReference>
<dbReference type="Gene3D" id="3.40.50.180">
    <property type="entry name" value="Methylesterase CheB, C-terminal domain"/>
    <property type="match status" value="1"/>
</dbReference>
<evidence type="ECO:0000256" key="1">
    <source>
        <dbReference type="ARBA" id="ARBA00022490"/>
    </source>
</evidence>
<dbReference type="PIRSF" id="PIRSF000876">
    <property type="entry name" value="RR_chemtxs_CheB"/>
    <property type="match status" value="1"/>
</dbReference>
<dbReference type="EC" id="3.1.1.61" evidence="5"/>
<name>A0A8A3S1D6_9EURY</name>
<dbReference type="KEGG" id="maqe:RJ40_01615"/>
<dbReference type="PANTHER" id="PTHR42872:SF6">
    <property type="entry name" value="PROTEIN-GLUTAMATE METHYLESTERASE_PROTEIN-GLUTAMINE GLUTAMINASE"/>
    <property type="match status" value="1"/>
</dbReference>
<evidence type="ECO:0000256" key="5">
    <source>
        <dbReference type="HAMAP-Rule" id="MF_00099"/>
    </source>
</evidence>
<sequence>MIRVLIVDDSVFIRTILKDIFGKSPEIEVVGTASDGAEALELIDTLRPDAMTLDIEMPKLNGLEVLERMKECQHRPKVMMLSSLTAKDAEHTRKALALGADDFMLKPTEIFKVRGIEEELVTRIKHLIEIKTAVKVRGRRDRVAGKVVLFGSSAGGLQQLDLVLSRLSSELDAAVVVTQHMPAGFTAALAERFNRICPLPVRESENGSVLKEGEVVISKAGFHTVISAILTGEGTRGGKIIHSSAPPVHAVRPAIDKTFSSAAKVFGERTLAVVMSGMGSDCGDGAADIKAAGGTVYVCKEHDCLVYGMARSALKKSSVDQTVSLRHIPEEVVKAVRRMEAEDG</sequence>
<keyword evidence="10" id="KW-0489">Methyltransferase</keyword>
<dbReference type="SUPFAM" id="SSF52172">
    <property type="entry name" value="CheY-like"/>
    <property type="match status" value="1"/>
</dbReference>
<dbReference type="InterPro" id="IPR001789">
    <property type="entry name" value="Sig_transdc_resp-reg_receiver"/>
</dbReference>
<evidence type="ECO:0000256" key="3">
    <source>
        <dbReference type="ARBA" id="ARBA00022801"/>
    </source>
</evidence>
<comment type="similarity">
    <text evidence="5">Belongs to the CheB family.</text>
</comment>
<dbReference type="PROSITE" id="PS50110">
    <property type="entry name" value="RESPONSE_REGULATORY"/>
    <property type="match status" value="1"/>
</dbReference>
<protein>
    <recommendedName>
        <fullName evidence="5">Protein-glutamate methylesterase/protein-glutamine glutaminase</fullName>
        <ecNumber evidence="5">3.1.1.61</ecNumber>
        <ecNumber evidence="5">3.5.1.44</ecNumber>
    </recommendedName>
</protein>
<dbReference type="InterPro" id="IPR011006">
    <property type="entry name" value="CheY-like_superfamily"/>
</dbReference>
<dbReference type="Pfam" id="PF00072">
    <property type="entry name" value="Response_reg"/>
    <property type="match status" value="1"/>
</dbReference>
<comment type="catalytic activity">
    <reaction evidence="4 5">
        <text>[protein]-L-glutamate 5-O-methyl ester + H2O = L-glutamyl-[protein] + methanol + H(+)</text>
        <dbReference type="Rhea" id="RHEA:23236"/>
        <dbReference type="Rhea" id="RHEA-COMP:10208"/>
        <dbReference type="Rhea" id="RHEA-COMP:10311"/>
        <dbReference type="ChEBI" id="CHEBI:15377"/>
        <dbReference type="ChEBI" id="CHEBI:15378"/>
        <dbReference type="ChEBI" id="CHEBI:17790"/>
        <dbReference type="ChEBI" id="CHEBI:29973"/>
        <dbReference type="ChEBI" id="CHEBI:82795"/>
        <dbReference type="EC" id="3.1.1.61"/>
    </reaction>
</comment>
<evidence type="ECO:0000256" key="6">
    <source>
        <dbReference type="PROSITE-ProRule" id="PRU00050"/>
    </source>
</evidence>
<comment type="subcellular location">
    <subcellularLocation>
        <location evidence="5">Cytoplasm</location>
    </subcellularLocation>
</comment>
<dbReference type="GeneID" id="76423014"/>
<dbReference type="SUPFAM" id="SSF52738">
    <property type="entry name" value="Methylesterase CheB, C-terminal domain"/>
    <property type="match status" value="1"/>
</dbReference>
<feature type="domain" description="CheB-type methylesterase" evidence="9">
    <location>
        <begin position="141"/>
        <end position="339"/>
    </location>
</feature>
<dbReference type="RefSeq" id="WP_265581610.1">
    <property type="nucleotide sequence ID" value="NZ_CP036172.1"/>
</dbReference>
<dbReference type="CDD" id="cd16432">
    <property type="entry name" value="CheB_Rec"/>
    <property type="match status" value="1"/>
</dbReference>
<dbReference type="PROSITE" id="PS50122">
    <property type="entry name" value="CHEB"/>
    <property type="match status" value="1"/>
</dbReference>
<organism evidence="10 11">
    <name type="scientific">Methanofollis aquaemaris</name>
    <dbReference type="NCBI Taxonomy" id="126734"/>
    <lineage>
        <taxon>Archaea</taxon>
        <taxon>Methanobacteriati</taxon>
        <taxon>Methanobacteriota</taxon>
        <taxon>Stenosarchaea group</taxon>
        <taxon>Methanomicrobia</taxon>
        <taxon>Methanomicrobiales</taxon>
        <taxon>Methanomicrobiaceae</taxon>
        <taxon>Methanofollis</taxon>
    </lineage>
</organism>
<comment type="function">
    <text evidence="5">Involved in chemotaxis. Part of a chemotaxis signal transduction system that modulates chemotaxis in response to various stimuli. Catalyzes the demethylation of specific methylglutamate residues introduced into the chemoreceptors (methyl-accepting chemotaxis proteins or MCP) by CheR. Also mediates the irreversible deamidation of specific glutamine residues to glutamic acid.</text>
</comment>
<comment type="domain">
    <text evidence="5">Contains a C-terminal catalytic domain, and an N-terminal region which modulates catalytic activity.</text>
</comment>
<gene>
    <name evidence="5 10" type="primary">cheB</name>
    <name evidence="10" type="ORF">RJ40_01615</name>
</gene>
<dbReference type="HAMAP" id="MF_00099">
    <property type="entry name" value="CheB_chemtxs"/>
    <property type="match status" value="1"/>
</dbReference>
<evidence type="ECO:0000259" key="9">
    <source>
        <dbReference type="PROSITE" id="PS50122"/>
    </source>
</evidence>
<dbReference type="GO" id="GO:0032259">
    <property type="term" value="P:methylation"/>
    <property type="evidence" value="ECO:0007669"/>
    <property type="project" value="UniProtKB-KW"/>
</dbReference>
<dbReference type="GO" id="GO:0006935">
    <property type="term" value="P:chemotaxis"/>
    <property type="evidence" value="ECO:0007669"/>
    <property type="project" value="UniProtKB-UniRule"/>
</dbReference>
<evidence type="ECO:0000256" key="4">
    <source>
        <dbReference type="ARBA" id="ARBA00048267"/>
    </source>
</evidence>
<keyword evidence="5 7" id="KW-0597">Phosphoprotein</keyword>
<dbReference type="AlphaFoldDB" id="A0A8A3S1D6"/>
<feature type="modified residue" description="4-aspartylphosphate" evidence="5 7">
    <location>
        <position position="54"/>
    </location>
</feature>
<dbReference type="NCBIfam" id="NF001965">
    <property type="entry name" value="PRK00742.1"/>
    <property type="match status" value="1"/>
</dbReference>
<dbReference type="InterPro" id="IPR035909">
    <property type="entry name" value="CheB_C"/>
</dbReference>
<feature type="active site" evidence="5 6">
    <location>
        <position position="281"/>
    </location>
</feature>
<keyword evidence="1 5" id="KW-0963">Cytoplasm</keyword>
<proteinExistence type="inferred from homology"/>
<dbReference type="InterPro" id="IPR000673">
    <property type="entry name" value="Sig_transdc_resp-reg_Me-estase"/>
</dbReference>
<feature type="active site" evidence="5 6">
    <location>
        <position position="153"/>
    </location>
</feature>
<evidence type="ECO:0000313" key="10">
    <source>
        <dbReference type="EMBL" id="QSZ66287.1"/>
    </source>
</evidence>
<feature type="domain" description="Response regulatory" evidence="8">
    <location>
        <begin position="3"/>
        <end position="121"/>
    </location>
</feature>
<dbReference type="InterPro" id="IPR008248">
    <property type="entry name" value="CheB-like"/>
</dbReference>